<keyword evidence="1" id="KW-0732">Signal</keyword>
<reference evidence="3" key="1">
    <citation type="submission" date="2016-11" db="UniProtKB">
        <authorList>
            <consortium name="WormBaseParasite"/>
        </authorList>
    </citation>
    <scope>IDENTIFICATION</scope>
</reference>
<accession>A0A1I7SN41</accession>
<evidence type="ECO:0000313" key="3">
    <source>
        <dbReference type="WBParaSite" id="BXY_1447700.1"/>
    </source>
</evidence>
<feature type="chain" id="PRO_5009306350" evidence="1">
    <location>
        <begin position="21"/>
        <end position="52"/>
    </location>
</feature>
<evidence type="ECO:0000313" key="2">
    <source>
        <dbReference type="Proteomes" id="UP000095284"/>
    </source>
</evidence>
<proteinExistence type="predicted"/>
<dbReference type="AlphaFoldDB" id="A0A1I7SN41"/>
<evidence type="ECO:0000256" key="1">
    <source>
        <dbReference type="SAM" id="SignalP"/>
    </source>
</evidence>
<organism evidence="2 3">
    <name type="scientific">Bursaphelenchus xylophilus</name>
    <name type="common">Pinewood nematode worm</name>
    <name type="synonym">Aphelenchoides xylophilus</name>
    <dbReference type="NCBI Taxonomy" id="6326"/>
    <lineage>
        <taxon>Eukaryota</taxon>
        <taxon>Metazoa</taxon>
        <taxon>Ecdysozoa</taxon>
        <taxon>Nematoda</taxon>
        <taxon>Chromadorea</taxon>
        <taxon>Rhabditida</taxon>
        <taxon>Tylenchina</taxon>
        <taxon>Tylenchomorpha</taxon>
        <taxon>Aphelenchoidea</taxon>
        <taxon>Aphelenchoididae</taxon>
        <taxon>Bursaphelenchus</taxon>
    </lineage>
</organism>
<dbReference type="Proteomes" id="UP000095284">
    <property type="component" value="Unplaced"/>
</dbReference>
<dbReference type="WBParaSite" id="BXY_1447700.1">
    <property type="protein sequence ID" value="BXY_1447700.1"/>
    <property type="gene ID" value="BXY_1447700"/>
</dbReference>
<name>A0A1I7SN41_BURXY</name>
<sequence length="52" mass="5910">MTDLWLPSFMCLVFLFTIPAMDIVMNSKCATSLSLKWNCRPKDGPDLQSFVP</sequence>
<feature type="signal peptide" evidence="1">
    <location>
        <begin position="1"/>
        <end position="20"/>
    </location>
</feature>
<protein>
    <submittedName>
        <fullName evidence="3">Interleukin 17 receptor A</fullName>
    </submittedName>
</protein>